<keyword evidence="2" id="KW-0175">Coiled coil</keyword>
<dbReference type="PANTHER" id="PTHR22461">
    <property type="entry name" value="SERINE-RICH COILED-COIL DOMAIN-CONTAINING PROTEIN 2-RELATED"/>
    <property type="match status" value="1"/>
</dbReference>
<sequence length="283" mass="32062">MQDILNNLDNLEPADLEDDDLMLDVDLPEEGSLHNDANGMSHFERSERGGRQGHWRRRQHHWNGPDHFHNDNRSPVFQQDDGYACPVGFRVGPWPFPPVGRHTGHTGALDELTLKHMAQDCSSVKNQLLTLKSLLQDGEEDNSITLQLKDLMKEVQELREELRNKERTITQLTLQQQQLQQQGPAHAAKPGRCHCHQRAPSLGGDRRTHHDKATQTSWRGQGHSQAGLLPAPFLSPWQSQYQGPPRTSMPQRRQTSNTAFQPQPPRAPHPGKTSKNSPHRGPQ</sequence>
<evidence type="ECO:0000313" key="5">
    <source>
        <dbReference type="Proteomes" id="UP001356427"/>
    </source>
</evidence>
<evidence type="ECO:0000256" key="3">
    <source>
        <dbReference type="SAM" id="MobiDB-lite"/>
    </source>
</evidence>
<feature type="compositionally biased region" description="Polar residues" evidence="3">
    <location>
        <begin position="248"/>
        <end position="261"/>
    </location>
</feature>
<name>A0AAN8RAA7_9TELE</name>
<evidence type="ECO:0000256" key="2">
    <source>
        <dbReference type="ARBA" id="ARBA00023054"/>
    </source>
</evidence>
<dbReference type="InterPro" id="IPR029627">
    <property type="entry name" value="CCSER"/>
</dbReference>
<comment type="similarity">
    <text evidence="1">Belongs to the CCSER family.</text>
</comment>
<proteinExistence type="inferred from homology"/>
<evidence type="ECO:0000256" key="1">
    <source>
        <dbReference type="ARBA" id="ARBA00010949"/>
    </source>
</evidence>
<dbReference type="PANTHER" id="PTHR22461:SF2">
    <property type="entry name" value="SERINE-RICH COILED-COIL DOMAIN-CONTAINING PROTEIN 2"/>
    <property type="match status" value="1"/>
</dbReference>
<accession>A0AAN8RAA7</accession>
<dbReference type="GO" id="GO:0008017">
    <property type="term" value="F:microtubule binding"/>
    <property type="evidence" value="ECO:0007669"/>
    <property type="project" value="TreeGrafter"/>
</dbReference>
<evidence type="ECO:0000313" key="4">
    <source>
        <dbReference type="EMBL" id="KAK6328654.1"/>
    </source>
</evidence>
<dbReference type="GO" id="GO:0001578">
    <property type="term" value="P:microtubule bundle formation"/>
    <property type="evidence" value="ECO:0007669"/>
    <property type="project" value="TreeGrafter"/>
</dbReference>
<dbReference type="GO" id="GO:0015630">
    <property type="term" value="C:microtubule cytoskeleton"/>
    <property type="evidence" value="ECO:0007669"/>
    <property type="project" value="TreeGrafter"/>
</dbReference>
<feature type="compositionally biased region" description="Basic residues" evidence="3">
    <location>
        <begin position="51"/>
        <end position="61"/>
    </location>
</feature>
<feature type="region of interest" description="Disordered" evidence="3">
    <location>
        <begin position="31"/>
        <end position="71"/>
    </location>
</feature>
<dbReference type="AlphaFoldDB" id="A0AAN8RAA7"/>
<feature type="region of interest" description="Disordered" evidence="3">
    <location>
        <begin position="177"/>
        <end position="283"/>
    </location>
</feature>
<keyword evidence="5" id="KW-1185">Reference proteome</keyword>
<feature type="compositionally biased region" description="Polar residues" evidence="3">
    <location>
        <begin position="214"/>
        <end position="224"/>
    </location>
</feature>
<dbReference type="Proteomes" id="UP001356427">
    <property type="component" value="Unassembled WGS sequence"/>
</dbReference>
<protein>
    <submittedName>
        <fullName evidence="4">Uncharacterized protein</fullName>
    </submittedName>
</protein>
<reference evidence="4 5" key="1">
    <citation type="submission" date="2021-04" db="EMBL/GenBank/DDBJ databases">
        <authorList>
            <person name="De Guttry C."/>
            <person name="Zahm M."/>
            <person name="Klopp C."/>
            <person name="Cabau C."/>
            <person name="Louis A."/>
            <person name="Berthelot C."/>
            <person name="Parey E."/>
            <person name="Roest Crollius H."/>
            <person name="Montfort J."/>
            <person name="Robinson-Rechavi M."/>
            <person name="Bucao C."/>
            <person name="Bouchez O."/>
            <person name="Gislard M."/>
            <person name="Lluch J."/>
            <person name="Milhes M."/>
            <person name="Lampietro C."/>
            <person name="Lopez Roques C."/>
            <person name="Donnadieu C."/>
            <person name="Braasch I."/>
            <person name="Desvignes T."/>
            <person name="Postlethwait J."/>
            <person name="Bobe J."/>
            <person name="Wedekind C."/>
            <person name="Guiguen Y."/>
        </authorList>
    </citation>
    <scope>NUCLEOTIDE SEQUENCE [LARGE SCALE GENOMIC DNA]</scope>
    <source>
        <strain evidence="4">Cs_M1</strain>
        <tissue evidence="4">Blood</tissue>
    </source>
</reference>
<comment type="caution">
    <text evidence="4">The sequence shown here is derived from an EMBL/GenBank/DDBJ whole genome shotgun (WGS) entry which is preliminary data.</text>
</comment>
<dbReference type="EMBL" id="JAGTTL010000001">
    <property type="protein sequence ID" value="KAK6328654.1"/>
    <property type="molecule type" value="Genomic_DNA"/>
</dbReference>
<organism evidence="4 5">
    <name type="scientific">Coregonus suidteri</name>
    <dbReference type="NCBI Taxonomy" id="861788"/>
    <lineage>
        <taxon>Eukaryota</taxon>
        <taxon>Metazoa</taxon>
        <taxon>Chordata</taxon>
        <taxon>Craniata</taxon>
        <taxon>Vertebrata</taxon>
        <taxon>Euteleostomi</taxon>
        <taxon>Actinopterygii</taxon>
        <taxon>Neopterygii</taxon>
        <taxon>Teleostei</taxon>
        <taxon>Protacanthopterygii</taxon>
        <taxon>Salmoniformes</taxon>
        <taxon>Salmonidae</taxon>
        <taxon>Coregoninae</taxon>
        <taxon>Coregonus</taxon>
    </lineage>
</organism>
<gene>
    <name evidence="4" type="ORF">J4Q44_G00006320</name>
</gene>
<feature type="compositionally biased region" description="Basic and acidic residues" evidence="3">
    <location>
        <begin position="204"/>
        <end position="213"/>
    </location>
</feature>